<feature type="transmembrane region" description="Helical" evidence="6">
    <location>
        <begin position="269"/>
        <end position="293"/>
    </location>
</feature>
<evidence type="ECO:0000256" key="6">
    <source>
        <dbReference type="SAM" id="Phobius"/>
    </source>
</evidence>
<feature type="transmembrane region" description="Helical" evidence="6">
    <location>
        <begin position="27"/>
        <end position="47"/>
    </location>
</feature>
<feature type="transmembrane region" description="Helical" evidence="6">
    <location>
        <begin position="404"/>
        <end position="425"/>
    </location>
</feature>
<accession>A0A318H579</accession>
<proteinExistence type="predicted"/>
<feature type="transmembrane region" description="Helical" evidence="6">
    <location>
        <begin position="191"/>
        <end position="212"/>
    </location>
</feature>
<reference evidence="7 8" key="2">
    <citation type="submission" date="2018-06" db="EMBL/GenBank/DDBJ databases">
        <title>Sequencing of bacterial isolates from soil warming experiment in Harvard Forest, Massachusetts, USA.</title>
        <authorList>
            <person name="Deangelis K.PhD."/>
        </authorList>
    </citation>
    <scope>NUCLEOTIDE SEQUENCE [LARGE SCALE GENOMIC DNA]</scope>
    <source>
        <strain evidence="7 8">GAS496</strain>
    </source>
</reference>
<dbReference type="RefSeq" id="WP_146221116.1">
    <property type="nucleotide sequence ID" value="NZ_QJJU01000042.1"/>
</dbReference>
<dbReference type="PANTHER" id="PTHR30250">
    <property type="entry name" value="PST FAMILY PREDICTED COLANIC ACID TRANSPORTER"/>
    <property type="match status" value="1"/>
</dbReference>
<evidence type="ECO:0000313" key="7">
    <source>
        <dbReference type="EMBL" id="PXW99117.1"/>
    </source>
</evidence>
<feature type="transmembrane region" description="Helical" evidence="6">
    <location>
        <begin position="129"/>
        <end position="148"/>
    </location>
</feature>
<reference evidence="8" key="1">
    <citation type="submission" date="2018-05" db="EMBL/GenBank/DDBJ databases">
        <authorList>
            <person name="Deangelis K."/>
            <person name="Huntemann M."/>
            <person name="Clum A."/>
            <person name="Pillay M."/>
            <person name="Palaniappan K."/>
            <person name="Varghese N."/>
            <person name="Mikhailova N."/>
            <person name="Stamatis D."/>
            <person name="Reddy T."/>
            <person name="Daum C."/>
            <person name="Shapiro N."/>
            <person name="Ivanova N."/>
            <person name="Kyrpides N."/>
            <person name="Woyke T."/>
        </authorList>
    </citation>
    <scope>NUCLEOTIDE SEQUENCE [LARGE SCALE GENOMIC DNA]</scope>
    <source>
        <strain evidence="8">GAS496</strain>
    </source>
</reference>
<keyword evidence="5 6" id="KW-0472">Membrane</keyword>
<comment type="subcellular location">
    <subcellularLocation>
        <location evidence="1">Cell membrane</location>
        <topology evidence="1">Multi-pass membrane protein</topology>
    </subcellularLocation>
</comment>
<dbReference type="EMBL" id="QJJU01000042">
    <property type="protein sequence ID" value="PXW99117.1"/>
    <property type="molecule type" value="Genomic_DNA"/>
</dbReference>
<dbReference type="Proteomes" id="UP000247781">
    <property type="component" value="Unassembled WGS sequence"/>
</dbReference>
<dbReference type="AlphaFoldDB" id="A0A318H579"/>
<comment type="caution">
    <text evidence="7">The sequence shown here is derived from an EMBL/GenBank/DDBJ whole genome shotgun (WGS) entry which is preliminary data.</text>
</comment>
<keyword evidence="2" id="KW-1003">Cell membrane</keyword>
<feature type="transmembrane region" description="Helical" evidence="6">
    <location>
        <begin position="345"/>
        <end position="366"/>
    </location>
</feature>
<keyword evidence="4 6" id="KW-1133">Transmembrane helix</keyword>
<name>A0A318H579_9MYCO</name>
<keyword evidence="3 6" id="KW-0812">Transmembrane</keyword>
<evidence type="ECO:0000256" key="3">
    <source>
        <dbReference type="ARBA" id="ARBA00022692"/>
    </source>
</evidence>
<dbReference type="GO" id="GO:0005886">
    <property type="term" value="C:plasma membrane"/>
    <property type="evidence" value="ECO:0007669"/>
    <property type="project" value="UniProtKB-SubCell"/>
</dbReference>
<feature type="transmembrane region" description="Helical" evidence="6">
    <location>
        <begin position="233"/>
        <end position="257"/>
    </location>
</feature>
<evidence type="ECO:0000256" key="5">
    <source>
        <dbReference type="ARBA" id="ARBA00023136"/>
    </source>
</evidence>
<feature type="transmembrane region" description="Helical" evidence="6">
    <location>
        <begin position="160"/>
        <end position="179"/>
    </location>
</feature>
<evidence type="ECO:0000256" key="2">
    <source>
        <dbReference type="ARBA" id="ARBA00022475"/>
    </source>
</evidence>
<evidence type="ECO:0000256" key="4">
    <source>
        <dbReference type="ARBA" id="ARBA00022989"/>
    </source>
</evidence>
<keyword evidence="8" id="KW-1185">Reference proteome</keyword>
<dbReference type="InterPro" id="IPR050833">
    <property type="entry name" value="Poly_Biosynth_Transport"/>
</dbReference>
<feature type="transmembrane region" description="Helical" evidence="6">
    <location>
        <begin position="378"/>
        <end position="398"/>
    </location>
</feature>
<feature type="transmembrane region" description="Helical" evidence="6">
    <location>
        <begin position="67"/>
        <end position="89"/>
    </location>
</feature>
<feature type="transmembrane region" description="Helical" evidence="6">
    <location>
        <begin position="314"/>
        <end position="333"/>
    </location>
</feature>
<organism evidence="7 8">
    <name type="scientific">Mycolicibacterium moriokaense</name>
    <dbReference type="NCBI Taxonomy" id="39691"/>
    <lineage>
        <taxon>Bacteria</taxon>
        <taxon>Bacillati</taxon>
        <taxon>Actinomycetota</taxon>
        <taxon>Actinomycetes</taxon>
        <taxon>Mycobacteriales</taxon>
        <taxon>Mycobacteriaceae</taxon>
        <taxon>Mycolicibacterium</taxon>
    </lineage>
</organism>
<sequence>MQRRRAEHQEDVPEKPQLNNKRLHRDAASLASSSIANAVFGVASWAITARLIEPAALGIMTATLAMINLPALAIVTPIGDAFAALLMSAGSCKLRLVLRGYRLFVGASIVAGSGAATVAIVTIDDSSNPWPVFFLVLFGTLLFGLYLLQCGLLVATGRANLLLATATVMNLLRLALLIALSLTTRWHSLELSIVIAAGLVGTILIPFSLRIVRRLNGPSIPELADEHSYAKKFDAYISHVFFITLFGFAIFTITPYFVTLFSTAEQGALFALALPAVQTLDLVGAAMSTSLVVHASTANRIESGAMAKSILLRAALIVGSGAVFIAIAAPLALHYLNPRYSAHDAATVIGLLCGASILRIPFTAWSGLQRSRRDLKPLLMATSRGAGVAVIGGCLLATKYGAAGGALAILLASATLSLGSALHVIRRRQL</sequence>
<gene>
    <name evidence="7" type="ORF">C8E89_1424</name>
</gene>
<feature type="transmembrane region" description="Helical" evidence="6">
    <location>
        <begin position="101"/>
        <end position="123"/>
    </location>
</feature>
<evidence type="ECO:0000313" key="8">
    <source>
        <dbReference type="Proteomes" id="UP000247781"/>
    </source>
</evidence>
<dbReference type="PANTHER" id="PTHR30250:SF11">
    <property type="entry name" value="O-ANTIGEN TRANSPORTER-RELATED"/>
    <property type="match status" value="1"/>
</dbReference>
<evidence type="ECO:0000256" key="1">
    <source>
        <dbReference type="ARBA" id="ARBA00004651"/>
    </source>
</evidence>
<protein>
    <submittedName>
        <fullName evidence="7">O-antigen/teichoic acid export membrane protein</fullName>
    </submittedName>
</protein>